<dbReference type="InterPro" id="IPR001789">
    <property type="entry name" value="Sig_transdc_resp-reg_receiver"/>
</dbReference>
<dbReference type="Gene3D" id="3.30.70.270">
    <property type="match status" value="1"/>
</dbReference>
<dbReference type="InterPro" id="IPR000700">
    <property type="entry name" value="PAS-assoc_C"/>
</dbReference>
<dbReference type="Pfam" id="PF00072">
    <property type="entry name" value="Response_reg"/>
    <property type="match status" value="1"/>
</dbReference>
<dbReference type="CDD" id="cd00130">
    <property type="entry name" value="PAS"/>
    <property type="match status" value="1"/>
</dbReference>
<evidence type="ECO:0000256" key="2">
    <source>
        <dbReference type="ARBA" id="ARBA00034247"/>
    </source>
</evidence>
<dbReference type="PROSITE" id="PS50887">
    <property type="entry name" value="GGDEF"/>
    <property type="match status" value="1"/>
</dbReference>
<dbReference type="PANTHER" id="PTHR45138:SF9">
    <property type="entry name" value="DIGUANYLATE CYCLASE DGCM-RELATED"/>
    <property type="match status" value="1"/>
</dbReference>
<dbReference type="NCBIfam" id="TIGR00254">
    <property type="entry name" value="GGDEF"/>
    <property type="match status" value="1"/>
</dbReference>
<sequence>MGAVPRVGYGARPTVRHRSTQGSGMRATGTAGAPEPETTKPDQALPPWTILVVDDDPDVHTITRMVLRDLRFAERGITLLHAGSAAEAETILRQHGDVAVILLDVVMETEDAGLRLVRTIRETLVIEDTRIVLRTGQPGTVPERDVILRYDINDYRSRAELTDTRLISVVIAGLRAFDRIRTIAHQRDALARLNQTLEQRVADRTRALRDSETRLRSILDTSVVPMVISRVSNGRVMYANERARLLLGLTPSRADRSIWARPEDRRHLMARVAAEEKVEDFEAQVIAFDGHRFWALVAAIAMSLDGEPGVLMSFNDISGRKAMEDELKRLATTDPLTGIGNRRQLMDQGDREMRRASRYGSPLSVLMLDIDNFKRINDTYGHAVGDNALKAMVQCCLGQLREIDMLCRLGGEEFVALLPETPPEAAAVAAERLRSAVGGMTMAVPETGPLAFTISIGVAAPHPDDETLTDVLTRADEALYRAKRAGRNRVAAAT</sequence>
<dbReference type="FunFam" id="3.30.70.270:FF:000001">
    <property type="entry name" value="Diguanylate cyclase domain protein"/>
    <property type="match status" value="1"/>
</dbReference>
<dbReference type="InterPro" id="IPR035965">
    <property type="entry name" value="PAS-like_dom_sf"/>
</dbReference>
<dbReference type="PANTHER" id="PTHR45138">
    <property type="entry name" value="REGULATORY COMPONENTS OF SENSORY TRANSDUCTION SYSTEM"/>
    <property type="match status" value="1"/>
</dbReference>
<feature type="region of interest" description="Disordered" evidence="4">
    <location>
        <begin position="1"/>
        <end position="43"/>
    </location>
</feature>
<dbReference type="GO" id="GO:1902201">
    <property type="term" value="P:negative regulation of bacterial-type flagellum-dependent cell motility"/>
    <property type="evidence" value="ECO:0007669"/>
    <property type="project" value="TreeGrafter"/>
</dbReference>
<dbReference type="SUPFAM" id="SSF55073">
    <property type="entry name" value="Nucleotide cyclase"/>
    <property type="match status" value="1"/>
</dbReference>
<keyword evidence="3" id="KW-0597">Phosphoprotein</keyword>
<feature type="domain" description="PAS" evidence="6">
    <location>
        <begin position="211"/>
        <end position="252"/>
    </location>
</feature>
<dbReference type="InterPro" id="IPR000160">
    <property type="entry name" value="GGDEF_dom"/>
</dbReference>
<dbReference type="InterPro" id="IPR043128">
    <property type="entry name" value="Rev_trsase/Diguanyl_cyclase"/>
</dbReference>
<dbReference type="AlphaFoldDB" id="A0A7W6RZG7"/>
<dbReference type="SMART" id="SM00448">
    <property type="entry name" value="REC"/>
    <property type="match status" value="1"/>
</dbReference>
<dbReference type="EC" id="2.7.7.65" evidence="1"/>
<organism evidence="9 10">
    <name type="scientific">Roseospira goensis</name>
    <dbReference type="NCBI Taxonomy" id="391922"/>
    <lineage>
        <taxon>Bacteria</taxon>
        <taxon>Pseudomonadati</taxon>
        <taxon>Pseudomonadota</taxon>
        <taxon>Alphaproteobacteria</taxon>
        <taxon>Rhodospirillales</taxon>
        <taxon>Rhodospirillaceae</taxon>
        <taxon>Roseospira</taxon>
    </lineage>
</organism>
<protein>
    <recommendedName>
        <fullName evidence="1">diguanylate cyclase</fullName>
        <ecNumber evidence="1">2.7.7.65</ecNumber>
    </recommendedName>
</protein>
<dbReference type="Pfam" id="PF00989">
    <property type="entry name" value="PAS"/>
    <property type="match status" value="1"/>
</dbReference>
<dbReference type="EMBL" id="JACIGI010000012">
    <property type="protein sequence ID" value="MBB4286101.1"/>
    <property type="molecule type" value="Genomic_DNA"/>
</dbReference>
<dbReference type="GO" id="GO:0005886">
    <property type="term" value="C:plasma membrane"/>
    <property type="evidence" value="ECO:0007669"/>
    <property type="project" value="TreeGrafter"/>
</dbReference>
<evidence type="ECO:0000259" key="7">
    <source>
        <dbReference type="PROSITE" id="PS50113"/>
    </source>
</evidence>
<feature type="domain" description="PAC" evidence="7">
    <location>
        <begin position="279"/>
        <end position="329"/>
    </location>
</feature>
<evidence type="ECO:0000256" key="1">
    <source>
        <dbReference type="ARBA" id="ARBA00012528"/>
    </source>
</evidence>
<feature type="modified residue" description="4-aspartylphosphate" evidence="3">
    <location>
        <position position="104"/>
    </location>
</feature>
<dbReference type="Gene3D" id="3.40.50.2300">
    <property type="match status" value="1"/>
</dbReference>
<dbReference type="InterPro" id="IPR000014">
    <property type="entry name" value="PAS"/>
</dbReference>
<dbReference type="PROSITE" id="PS50113">
    <property type="entry name" value="PAC"/>
    <property type="match status" value="1"/>
</dbReference>
<dbReference type="InterPro" id="IPR013767">
    <property type="entry name" value="PAS_fold"/>
</dbReference>
<accession>A0A7W6RZG7</accession>
<dbReference type="NCBIfam" id="TIGR00229">
    <property type="entry name" value="sensory_box"/>
    <property type="match status" value="1"/>
</dbReference>
<dbReference type="Gene3D" id="3.30.450.20">
    <property type="entry name" value="PAS domain"/>
    <property type="match status" value="1"/>
</dbReference>
<dbReference type="GO" id="GO:0006355">
    <property type="term" value="P:regulation of DNA-templated transcription"/>
    <property type="evidence" value="ECO:0007669"/>
    <property type="project" value="InterPro"/>
</dbReference>
<dbReference type="CDD" id="cd01949">
    <property type="entry name" value="GGDEF"/>
    <property type="match status" value="1"/>
</dbReference>
<evidence type="ECO:0000313" key="9">
    <source>
        <dbReference type="EMBL" id="MBB4286101.1"/>
    </source>
</evidence>
<dbReference type="GO" id="GO:0043709">
    <property type="term" value="P:cell adhesion involved in single-species biofilm formation"/>
    <property type="evidence" value="ECO:0007669"/>
    <property type="project" value="TreeGrafter"/>
</dbReference>
<gene>
    <name evidence="9" type="ORF">GGD88_001826</name>
</gene>
<comment type="caution">
    <text evidence="9">The sequence shown here is derived from an EMBL/GenBank/DDBJ whole genome shotgun (WGS) entry which is preliminary data.</text>
</comment>
<comment type="catalytic activity">
    <reaction evidence="2">
        <text>2 GTP = 3',3'-c-di-GMP + 2 diphosphate</text>
        <dbReference type="Rhea" id="RHEA:24898"/>
        <dbReference type="ChEBI" id="CHEBI:33019"/>
        <dbReference type="ChEBI" id="CHEBI:37565"/>
        <dbReference type="ChEBI" id="CHEBI:58805"/>
        <dbReference type="EC" id="2.7.7.65"/>
    </reaction>
</comment>
<dbReference type="InterPro" id="IPR011006">
    <property type="entry name" value="CheY-like_superfamily"/>
</dbReference>
<feature type="domain" description="GGDEF" evidence="8">
    <location>
        <begin position="361"/>
        <end position="494"/>
    </location>
</feature>
<proteinExistence type="predicted"/>
<dbReference type="SMART" id="SM00267">
    <property type="entry name" value="GGDEF"/>
    <property type="match status" value="1"/>
</dbReference>
<evidence type="ECO:0000256" key="3">
    <source>
        <dbReference type="PROSITE-ProRule" id="PRU00169"/>
    </source>
</evidence>
<dbReference type="Pfam" id="PF00990">
    <property type="entry name" value="GGDEF"/>
    <property type="match status" value="1"/>
</dbReference>
<dbReference type="GO" id="GO:0052621">
    <property type="term" value="F:diguanylate cyclase activity"/>
    <property type="evidence" value="ECO:0007669"/>
    <property type="project" value="UniProtKB-EC"/>
</dbReference>
<dbReference type="Proteomes" id="UP000555728">
    <property type="component" value="Unassembled WGS sequence"/>
</dbReference>
<evidence type="ECO:0000259" key="8">
    <source>
        <dbReference type="PROSITE" id="PS50887"/>
    </source>
</evidence>
<dbReference type="SUPFAM" id="SSF52172">
    <property type="entry name" value="CheY-like"/>
    <property type="match status" value="1"/>
</dbReference>
<dbReference type="InterPro" id="IPR029787">
    <property type="entry name" value="Nucleotide_cyclase"/>
</dbReference>
<dbReference type="PROSITE" id="PS50112">
    <property type="entry name" value="PAS"/>
    <property type="match status" value="1"/>
</dbReference>
<dbReference type="InterPro" id="IPR050469">
    <property type="entry name" value="Diguanylate_Cyclase"/>
</dbReference>
<feature type="domain" description="Response regulatory" evidence="5">
    <location>
        <begin position="49"/>
        <end position="173"/>
    </location>
</feature>
<dbReference type="GO" id="GO:0000160">
    <property type="term" value="P:phosphorelay signal transduction system"/>
    <property type="evidence" value="ECO:0007669"/>
    <property type="project" value="InterPro"/>
</dbReference>
<evidence type="ECO:0000256" key="4">
    <source>
        <dbReference type="SAM" id="MobiDB-lite"/>
    </source>
</evidence>
<keyword evidence="10" id="KW-1185">Reference proteome</keyword>
<evidence type="ECO:0000313" key="10">
    <source>
        <dbReference type="Proteomes" id="UP000555728"/>
    </source>
</evidence>
<dbReference type="SUPFAM" id="SSF55785">
    <property type="entry name" value="PYP-like sensor domain (PAS domain)"/>
    <property type="match status" value="1"/>
</dbReference>
<reference evidence="9 10" key="1">
    <citation type="submission" date="2020-08" db="EMBL/GenBank/DDBJ databases">
        <title>Genome sequencing of Purple Non-Sulfur Bacteria from various extreme environments.</title>
        <authorList>
            <person name="Mayer M."/>
        </authorList>
    </citation>
    <scope>NUCLEOTIDE SEQUENCE [LARGE SCALE GENOMIC DNA]</scope>
    <source>
        <strain evidence="9 10">JA135</strain>
    </source>
</reference>
<evidence type="ECO:0000259" key="5">
    <source>
        <dbReference type="PROSITE" id="PS50110"/>
    </source>
</evidence>
<evidence type="ECO:0000259" key="6">
    <source>
        <dbReference type="PROSITE" id="PS50112"/>
    </source>
</evidence>
<name>A0A7W6RZG7_9PROT</name>
<dbReference type="PROSITE" id="PS50110">
    <property type="entry name" value="RESPONSE_REGULATORY"/>
    <property type="match status" value="1"/>
</dbReference>